<feature type="chain" id="PRO_5033030177" evidence="2">
    <location>
        <begin position="27"/>
        <end position="339"/>
    </location>
</feature>
<keyword evidence="1" id="KW-0812">Transmembrane</keyword>
<protein>
    <submittedName>
        <fullName evidence="3">Uncharacterized protein</fullName>
    </submittedName>
</protein>
<keyword evidence="3" id="KW-0496">Mitochondrion</keyword>
<reference evidence="3" key="1">
    <citation type="journal article" date="2020" name="Comput. Struct. Biotechnol. J.">
        <title>The mitogenomes of two saprophytic Boletales species (Coniophora) reveals intron dynamics and accumulation of plasmid-derived and non-conserved genes.</title>
        <authorList>
            <person name="Wu P."/>
            <person name="Bao Z."/>
            <person name="Tu W."/>
            <person name="Li L."/>
            <person name="Xiong C."/>
            <person name="Jin X."/>
            <person name="Li P."/>
            <person name="Gui M."/>
            <person name="Huang W."/>
            <person name="Li Q."/>
        </authorList>
    </citation>
    <scope>NUCLEOTIDE SEQUENCE</scope>
</reference>
<name>A0A896Z2L7_9AGAM</name>
<accession>A0A896Z2L7</accession>
<keyword evidence="1" id="KW-1133">Transmembrane helix</keyword>
<dbReference type="AlphaFoldDB" id="A0A896Z2L7"/>
<feature type="transmembrane region" description="Helical" evidence="1">
    <location>
        <begin position="134"/>
        <end position="154"/>
    </location>
</feature>
<organism evidence="3">
    <name type="scientific">Coniophora olivacea</name>
    <dbReference type="NCBI Taxonomy" id="85977"/>
    <lineage>
        <taxon>Eukaryota</taxon>
        <taxon>Fungi</taxon>
        <taxon>Dikarya</taxon>
        <taxon>Basidiomycota</taxon>
        <taxon>Agaricomycotina</taxon>
        <taxon>Agaricomycetes</taxon>
        <taxon>Agaricomycetidae</taxon>
        <taxon>Boletales</taxon>
        <taxon>Coniophorineae</taxon>
        <taxon>Coniophoraceae</taxon>
        <taxon>Coniophora</taxon>
    </lineage>
</organism>
<sequence>MVTYFIFNCLMLLVALLLAKLIISNSQIGNFGERFKKFCQSDSLGEYFLLVFIIAGQIMMLLNLFSFVIYNLIIDSGLSPVVFILDNNTNVVVTGPNVPHPDRWFPSGNSRNASLIGMAIVVYRITPGSGRARAAAALGALSVAIPMNVLHLAVESPNGFNRLMYLWTTYNSTGQWPANVPDISTAPSNSNRRLPFLPIPEGFLSYISNFLTNGLIRLILNFFRPVAVEGHLDDLIGQQLFIFFLLIIIVIGLIILCTLYFFISLMLSHKDFILKRFNNKFIVFYIKYQVFLGKLSQFTLPILILLGLIQLFVGLHFLITHPIPIEQLPIDLHTYFKKR</sequence>
<evidence type="ECO:0000313" key="3">
    <source>
        <dbReference type="EMBL" id="QSE33952.1"/>
    </source>
</evidence>
<proteinExistence type="predicted"/>
<gene>
    <name evidence="3" type="primary">orf339</name>
</gene>
<evidence type="ECO:0000256" key="1">
    <source>
        <dbReference type="SAM" id="Phobius"/>
    </source>
</evidence>
<feature type="transmembrane region" description="Helical" evidence="1">
    <location>
        <begin position="48"/>
        <end position="73"/>
    </location>
</feature>
<dbReference type="EMBL" id="MT375015">
    <property type="protein sequence ID" value="QSE33952.1"/>
    <property type="molecule type" value="Genomic_DNA"/>
</dbReference>
<feature type="transmembrane region" description="Helical" evidence="1">
    <location>
        <begin position="298"/>
        <end position="319"/>
    </location>
</feature>
<feature type="transmembrane region" description="Helical" evidence="1">
    <location>
        <begin position="240"/>
        <end position="263"/>
    </location>
</feature>
<feature type="signal peptide" evidence="2">
    <location>
        <begin position="1"/>
        <end position="26"/>
    </location>
</feature>
<keyword evidence="1" id="KW-0472">Membrane</keyword>
<keyword evidence="2" id="KW-0732">Signal</keyword>
<geneLocation type="mitochondrion" evidence="3"/>
<evidence type="ECO:0000256" key="2">
    <source>
        <dbReference type="SAM" id="SignalP"/>
    </source>
</evidence>